<dbReference type="Proteomes" id="UP001597460">
    <property type="component" value="Unassembled WGS sequence"/>
</dbReference>
<reference evidence="3" key="1">
    <citation type="journal article" date="2019" name="Int. J. Syst. Evol. Microbiol.">
        <title>The Global Catalogue of Microorganisms (GCM) 10K type strain sequencing project: providing services to taxonomists for standard genome sequencing and annotation.</title>
        <authorList>
            <consortium name="The Broad Institute Genomics Platform"/>
            <consortium name="The Broad Institute Genome Sequencing Center for Infectious Disease"/>
            <person name="Wu L."/>
            <person name="Ma J."/>
        </authorList>
    </citation>
    <scope>NUCLEOTIDE SEQUENCE [LARGE SCALE GENOMIC DNA]</scope>
    <source>
        <strain evidence="3">KCTC 52042</strain>
    </source>
</reference>
<dbReference type="EMBL" id="JBHULI010000022">
    <property type="protein sequence ID" value="MFD2532021.1"/>
    <property type="molecule type" value="Genomic_DNA"/>
</dbReference>
<dbReference type="SUPFAM" id="SSF109854">
    <property type="entry name" value="DinB/YfiT-like putative metalloenzymes"/>
    <property type="match status" value="1"/>
</dbReference>
<organism evidence="2 3">
    <name type="scientific">Gracilimonas halophila</name>
    <dbReference type="NCBI Taxonomy" id="1834464"/>
    <lineage>
        <taxon>Bacteria</taxon>
        <taxon>Pseudomonadati</taxon>
        <taxon>Balneolota</taxon>
        <taxon>Balneolia</taxon>
        <taxon>Balneolales</taxon>
        <taxon>Balneolaceae</taxon>
        <taxon>Gracilimonas</taxon>
    </lineage>
</organism>
<keyword evidence="3" id="KW-1185">Reference proteome</keyword>
<proteinExistence type="predicted"/>
<feature type="domain" description="DinB-like" evidence="1">
    <location>
        <begin position="7"/>
        <end position="158"/>
    </location>
</feature>
<comment type="caution">
    <text evidence="2">The sequence shown here is derived from an EMBL/GenBank/DDBJ whole genome shotgun (WGS) entry which is preliminary data.</text>
</comment>
<dbReference type="RefSeq" id="WP_390300078.1">
    <property type="nucleotide sequence ID" value="NZ_JBHULI010000022.1"/>
</dbReference>
<evidence type="ECO:0000259" key="1">
    <source>
        <dbReference type="Pfam" id="PF12867"/>
    </source>
</evidence>
<dbReference type="InterPro" id="IPR034660">
    <property type="entry name" value="DinB/YfiT-like"/>
</dbReference>
<name>A0ABW5JI98_9BACT</name>
<dbReference type="InterPro" id="IPR024775">
    <property type="entry name" value="DinB-like"/>
</dbReference>
<accession>A0ABW5JI98</accession>
<dbReference type="Pfam" id="PF12867">
    <property type="entry name" value="DinB_2"/>
    <property type="match status" value="1"/>
</dbReference>
<sequence length="166" mass="19567">MDLKIKLEENTELLIETVSEVPESKFNLKPKEEDWSVADVVEHLYRSEFGIPKLFQGETQKEIDRAPDAFVEKMEKRFLQSDRKMKASGVILPSDEEKSKEELIAKFQQNRRAVIELIEKLDTDELCLSFEHPLFGYLTRQEWAHFNIIHTQRHLGQIQRILTQLN</sequence>
<gene>
    <name evidence="2" type="ORF">ACFSVN_06160</name>
</gene>
<dbReference type="Gene3D" id="1.20.120.450">
    <property type="entry name" value="dinb family like domain"/>
    <property type="match status" value="1"/>
</dbReference>
<evidence type="ECO:0000313" key="3">
    <source>
        <dbReference type="Proteomes" id="UP001597460"/>
    </source>
</evidence>
<evidence type="ECO:0000313" key="2">
    <source>
        <dbReference type="EMBL" id="MFD2532021.1"/>
    </source>
</evidence>
<protein>
    <submittedName>
        <fullName evidence="2">DinB family protein</fullName>
    </submittedName>
</protein>